<dbReference type="Proteomes" id="UP000268535">
    <property type="component" value="Unassembled WGS sequence"/>
</dbReference>
<keyword evidence="4" id="KW-0446">Lipid-binding</keyword>
<keyword evidence="3" id="KW-0653">Protein transport</keyword>
<evidence type="ECO:0000256" key="3">
    <source>
        <dbReference type="ARBA" id="ARBA00022927"/>
    </source>
</evidence>
<dbReference type="AlphaFoldDB" id="A0A4P9WRS6"/>
<dbReference type="GO" id="GO:0008289">
    <property type="term" value="F:lipid binding"/>
    <property type="evidence" value="ECO:0007669"/>
    <property type="project" value="UniProtKB-KW"/>
</dbReference>
<evidence type="ECO:0000256" key="1">
    <source>
        <dbReference type="ARBA" id="ARBA00010883"/>
    </source>
</evidence>
<dbReference type="PANTHER" id="PTHR46979:SF2">
    <property type="entry name" value="SORTING NEXIN-41"/>
    <property type="match status" value="1"/>
</dbReference>
<evidence type="ECO:0000256" key="5">
    <source>
        <dbReference type="SAM" id="Coils"/>
    </source>
</evidence>
<dbReference type="PANTHER" id="PTHR46979">
    <property type="entry name" value="SORTING NEXIN-41"/>
    <property type="match status" value="1"/>
</dbReference>
<organism evidence="6 7">
    <name type="scientific">Caulochytrium protostelioides</name>
    <dbReference type="NCBI Taxonomy" id="1555241"/>
    <lineage>
        <taxon>Eukaryota</taxon>
        <taxon>Fungi</taxon>
        <taxon>Fungi incertae sedis</taxon>
        <taxon>Chytridiomycota</taxon>
        <taxon>Chytridiomycota incertae sedis</taxon>
        <taxon>Chytridiomycetes</taxon>
        <taxon>Caulochytriales</taxon>
        <taxon>Caulochytriaceae</taxon>
        <taxon>Caulochytrium</taxon>
    </lineage>
</organism>
<gene>
    <name evidence="6" type="ORF">CAUPRSCDRAFT_12474</name>
</gene>
<evidence type="ECO:0000313" key="6">
    <source>
        <dbReference type="EMBL" id="RKO95824.1"/>
    </source>
</evidence>
<dbReference type="InterPro" id="IPR051079">
    <property type="entry name" value="Sorting_Nexin_Autophagy"/>
</dbReference>
<evidence type="ECO:0000256" key="2">
    <source>
        <dbReference type="ARBA" id="ARBA00022448"/>
    </source>
</evidence>
<dbReference type="Gene3D" id="1.20.1270.60">
    <property type="entry name" value="Arfaptin homology (AH) domain/BAR domain"/>
    <property type="match status" value="1"/>
</dbReference>
<name>A0A4P9WRS6_9FUNG</name>
<keyword evidence="5" id="KW-0175">Coiled coil</keyword>
<comment type="similarity">
    <text evidence="1">Belongs to the sorting nexin family.</text>
</comment>
<evidence type="ECO:0000313" key="7">
    <source>
        <dbReference type="Proteomes" id="UP000268535"/>
    </source>
</evidence>
<evidence type="ECO:0000256" key="4">
    <source>
        <dbReference type="ARBA" id="ARBA00023121"/>
    </source>
</evidence>
<accession>A0A4P9WRS6</accession>
<protein>
    <submittedName>
        <fullName evidence="6">Uncharacterized protein</fullName>
    </submittedName>
</protein>
<feature type="coiled-coil region" evidence="5">
    <location>
        <begin position="85"/>
        <end position="112"/>
    </location>
</feature>
<keyword evidence="2" id="KW-0813">Transport</keyword>
<reference evidence="7" key="1">
    <citation type="journal article" date="2018" name="Nat. Microbiol.">
        <title>Leveraging single-cell genomics to expand the fungal tree of life.</title>
        <authorList>
            <person name="Ahrendt S.R."/>
            <person name="Quandt C.A."/>
            <person name="Ciobanu D."/>
            <person name="Clum A."/>
            <person name="Salamov A."/>
            <person name="Andreopoulos B."/>
            <person name="Cheng J.F."/>
            <person name="Woyke T."/>
            <person name="Pelin A."/>
            <person name="Henrissat B."/>
            <person name="Reynolds N.K."/>
            <person name="Benny G.L."/>
            <person name="Smith M.E."/>
            <person name="James T.Y."/>
            <person name="Grigoriev I.V."/>
        </authorList>
    </citation>
    <scope>NUCLEOTIDE SEQUENCE [LARGE SCALE GENOMIC DNA]</scope>
    <source>
        <strain evidence="7">ATCC 52028</strain>
    </source>
</reference>
<sequence length="159" mass="16562">MGTKLPAAEGSAETANAPFASANASGALAPPGTQAGAGAGTGGAGGSPYARPVVMGTSYYSGGSLLASINSLLDHDPEASRRNQISKTREKIVQLEAAQARLEVELAETNATLAEDLDRFQAGKVRDIKAMLTTLCRQQITHANEMREVWQAFSLPSCK</sequence>
<proteinExistence type="inferred from homology"/>
<dbReference type="EMBL" id="ML010843">
    <property type="protein sequence ID" value="RKO95824.1"/>
    <property type="molecule type" value="Genomic_DNA"/>
</dbReference>
<dbReference type="GO" id="GO:0015031">
    <property type="term" value="P:protein transport"/>
    <property type="evidence" value="ECO:0007669"/>
    <property type="project" value="UniProtKB-KW"/>
</dbReference>
<dbReference type="InterPro" id="IPR027267">
    <property type="entry name" value="AH/BAR_dom_sf"/>
</dbReference>